<name>A0A1G4M672_LACFM</name>
<sequence length="240" mass="27056">MLKTVVQRIPVRAYTTAGKQFVIRPRSQTNKWVKFATFGASFGLGWFLTQHMTFADIVATWRYDKVPENDEGLEKYKAQLSGRLERMSVVKQLKQCGYSEVFPPHYNQNTLINKSLSVPGGITIPPKFYYNPKSKETVGIYHLGMKLTGYPFLVHGGILATVMEDLMRESVKFAKNATAEKTKDISLSYKFPTLANQFVVVRITNVEESGKNVELQAEIMDQGGNRTLVKGRGSFSINSK</sequence>
<dbReference type="OrthoDB" id="506431at2759"/>
<protein>
    <submittedName>
        <fullName evidence="1">LAFE_0A00474g1_1</fullName>
    </submittedName>
</protein>
<dbReference type="InterPro" id="IPR052061">
    <property type="entry name" value="PTE-AB_protein"/>
</dbReference>
<dbReference type="AlphaFoldDB" id="A0A1G4M672"/>
<organism evidence="1 2">
    <name type="scientific">Lachancea fermentati</name>
    <name type="common">Zygosaccharomyces fermentati</name>
    <dbReference type="NCBI Taxonomy" id="4955"/>
    <lineage>
        <taxon>Eukaryota</taxon>
        <taxon>Fungi</taxon>
        <taxon>Dikarya</taxon>
        <taxon>Ascomycota</taxon>
        <taxon>Saccharomycotina</taxon>
        <taxon>Saccharomycetes</taxon>
        <taxon>Saccharomycetales</taxon>
        <taxon>Saccharomycetaceae</taxon>
        <taxon>Lachancea</taxon>
    </lineage>
</organism>
<dbReference type="Proteomes" id="UP000190831">
    <property type="component" value="Chromosome A"/>
</dbReference>
<dbReference type="PANTHER" id="PTHR47260:SF1">
    <property type="entry name" value="UPF0644 PROTEIN PB2B4.06"/>
    <property type="match status" value="1"/>
</dbReference>
<dbReference type="PANTHER" id="PTHR47260">
    <property type="entry name" value="UPF0644 PROTEIN PB2B4.06"/>
    <property type="match status" value="1"/>
</dbReference>
<dbReference type="InterPro" id="IPR029069">
    <property type="entry name" value="HotDog_dom_sf"/>
</dbReference>
<dbReference type="EMBL" id="LT598487">
    <property type="protein sequence ID" value="SCV99315.1"/>
    <property type="molecule type" value="Genomic_DNA"/>
</dbReference>
<evidence type="ECO:0000313" key="1">
    <source>
        <dbReference type="EMBL" id="SCV99315.1"/>
    </source>
</evidence>
<gene>
    <name evidence="1" type="ORF">LAFE_0A00474G</name>
</gene>
<proteinExistence type="predicted"/>
<dbReference type="Gene3D" id="3.10.129.10">
    <property type="entry name" value="Hotdog Thioesterase"/>
    <property type="match status" value="1"/>
</dbReference>
<reference evidence="1 2" key="1">
    <citation type="submission" date="2016-03" db="EMBL/GenBank/DDBJ databases">
        <authorList>
            <person name="Devillers H."/>
        </authorList>
    </citation>
    <scope>NUCLEOTIDE SEQUENCE [LARGE SCALE GENOMIC DNA]</scope>
    <source>
        <strain evidence="1">CBS 6772</strain>
    </source>
</reference>
<dbReference type="SUPFAM" id="SSF54637">
    <property type="entry name" value="Thioesterase/thiol ester dehydrase-isomerase"/>
    <property type="match status" value="1"/>
</dbReference>
<keyword evidence="2" id="KW-1185">Reference proteome</keyword>
<accession>A0A1G4M672</accession>
<evidence type="ECO:0000313" key="2">
    <source>
        <dbReference type="Proteomes" id="UP000190831"/>
    </source>
</evidence>
<dbReference type="STRING" id="4955.A0A1G4M672"/>
<dbReference type="OMA" id="IYHLGMK"/>